<proteinExistence type="inferred from homology"/>
<dbReference type="SMART" id="SM00882">
    <property type="entry name" value="CoA_trans"/>
    <property type="match status" value="1"/>
</dbReference>
<dbReference type="Gene3D" id="3.40.1080.10">
    <property type="entry name" value="Glutaconate Coenzyme A-transferase"/>
    <property type="match status" value="2"/>
</dbReference>
<dbReference type="PANTHER" id="PTHR43293">
    <property type="entry name" value="ACETATE COA-TRANSFERASE YDIF"/>
    <property type="match status" value="1"/>
</dbReference>
<dbReference type="EMBL" id="JQBX01000012">
    <property type="protein sequence ID" value="KRN93603.1"/>
    <property type="molecule type" value="Genomic_DNA"/>
</dbReference>
<dbReference type="GO" id="GO:0008410">
    <property type="term" value="F:CoA-transferase activity"/>
    <property type="evidence" value="ECO:0007669"/>
    <property type="project" value="InterPro"/>
</dbReference>
<feature type="active site" description="5-glutamyl coenzyme A thioester intermediate" evidence="4">
    <location>
        <position position="330"/>
    </location>
</feature>
<keyword evidence="6" id="KW-1185">Reference proteome</keyword>
<comment type="similarity">
    <text evidence="1 3">Belongs to the 3-oxoacid CoA-transferase family.</text>
</comment>
<dbReference type="InterPro" id="IPR004165">
    <property type="entry name" value="CoA_trans_fam_I"/>
</dbReference>
<dbReference type="STRING" id="331679.IV81_GL000344"/>
<dbReference type="PATRIC" id="fig|331679.3.peg.350"/>
<dbReference type="Pfam" id="PF01144">
    <property type="entry name" value="CoA_trans"/>
    <property type="match status" value="1"/>
</dbReference>
<comment type="caution">
    <text evidence="5">The sequence shown here is derived from an EMBL/GenBank/DDBJ whole genome shotgun (WGS) entry which is preliminary data.</text>
</comment>
<dbReference type="AlphaFoldDB" id="A0A0R2KVP5"/>
<dbReference type="Proteomes" id="UP000051859">
    <property type="component" value="Unassembled WGS sequence"/>
</dbReference>
<dbReference type="SUPFAM" id="SSF100950">
    <property type="entry name" value="NagB/RpiA/CoA transferase-like"/>
    <property type="match status" value="2"/>
</dbReference>
<evidence type="ECO:0000256" key="4">
    <source>
        <dbReference type="PIRSR" id="PIRSR000858-1"/>
    </source>
</evidence>
<keyword evidence="2 3" id="KW-0808">Transferase</keyword>
<reference evidence="5 6" key="1">
    <citation type="journal article" date="2015" name="Genome Announc.">
        <title>Expanding the biotechnology potential of lactobacilli through comparative genomics of 213 strains and associated genera.</title>
        <authorList>
            <person name="Sun Z."/>
            <person name="Harris H.M."/>
            <person name="McCann A."/>
            <person name="Guo C."/>
            <person name="Argimon S."/>
            <person name="Zhang W."/>
            <person name="Yang X."/>
            <person name="Jeffery I.B."/>
            <person name="Cooney J.C."/>
            <person name="Kagawa T.F."/>
            <person name="Liu W."/>
            <person name="Song Y."/>
            <person name="Salvetti E."/>
            <person name="Wrobel A."/>
            <person name="Rasinkangas P."/>
            <person name="Parkhill J."/>
            <person name="Rea M.C."/>
            <person name="O'Sullivan O."/>
            <person name="Ritari J."/>
            <person name="Douillard F.P."/>
            <person name="Paul Ross R."/>
            <person name="Yang R."/>
            <person name="Briner A.E."/>
            <person name="Felis G.E."/>
            <person name="de Vos W.M."/>
            <person name="Barrangou R."/>
            <person name="Klaenhammer T.R."/>
            <person name="Caufield P.W."/>
            <person name="Cui Y."/>
            <person name="Zhang H."/>
            <person name="O'Toole P.W."/>
        </authorList>
    </citation>
    <scope>NUCLEOTIDE SEQUENCE [LARGE SCALE GENOMIC DNA]</scope>
    <source>
        <strain evidence="5 6">DSM 18001</strain>
    </source>
</reference>
<dbReference type="InterPro" id="IPR037171">
    <property type="entry name" value="NagB/RpiA_transferase-like"/>
</dbReference>
<protein>
    <submittedName>
        <fullName evidence="5">Propionate CoA-transferase</fullName>
    </submittedName>
</protein>
<organism evidence="5 6">
    <name type="scientific">Pediococcus stilesii</name>
    <dbReference type="NCBI Taxonomy" id="331679"/>
    <lineage>
        <taxon>Bacteria</taxon>
        <taxon>Bacillati</taxon>
        <taxon>Bacillota</taxon>
        <taxon>Bacilli</taxon>
        <taxon>Lactobacillales</taxon>
        <taxon>Lactobacillaceae</taxon>
        <taxon>Pediococcus</taxon>
    </lineage>
</organism>
<dbReference type="InterPro" id="IPR014388">
    <property type="entry name" value="3-oxoacid_CoA-transferase"/>
</dbReference>
<evidence type="ECO:0000256" key="3">
    <source>
        <dbReference type="PIRNR" id="PIRNR000858"/>
    </source>
</evidence>
<accession>A0A0R2KVP5</accession>
<gene>
    <name evidence="5" type="ORF">IV81_GL000344</name>
</gene>
<name>A0A0R2KVP5_9LACO</name>
<evidence type="ECO:0000256" key="1">
    <source>
        <dbReference type="ARBA" id="ARBA00007154"/>
    </source>
</evidence>
<evidence type="ECO:0000313" key="5">
    <source>
        <dbReference type="EMBL" id="KRN93603.1"/>
    </source>
</evidence>
<sequence>MYQLTVQFINSRQAAKLIPDNATIALDGFLGSDVPEEILENIKSRYIKEGHPKSLDVWHASGIGDGIDKGTNNFAVKGLLHRLVGGHWALAPQLQPLVAENDFEAFNFPQGVLSQIFRDSAAHKPVQINRVGLGTFIDPDIRGGRLNKAAENATLVNKMSIHGKDYLAYEVPKPNVALLRGTYADENGNVTFDDEPLTLIATSVAMAAHNNGGKVFVQVKRIVKAGSLKPKDIRIPGVVVDYVVETENEAMTMQSTSTQYNPNFVNQNVIVPEGEINIPLDAKKVIARRASLLKNEKDTVVNFGIGKYPETVSLVLKEEGKAENIITTVEPGTFGGVPLGGGDFGCAISPESTIDEPYMFDFYDGGGIDITFLGLAELDKLGNVNVSQFGPKIAGTGGFVDITQNTPAIVFTGTFTAGGLKEHIEDGKLIIDHEGKSDKIVGNVQQITFSGNVAFNNKQQVYYVTERAVFKLVENGIELIEIAPGIDLEKDILAHMGFKPHISSNLKLMDGRIFKPDLMRNQEQVVQPVI</sequence>
<evidence type="ECO:0000313" key="6">
    <source>
        <dbReference type="Proteomes" id="UP000051859"/>
    </source>
</evidence>
<evidence type="ECO:0000256" key="2">
    <source>
        <dbReference type="ARBA" id="ARBA00022679"/>
    </source>
</evidence>
<dbReference type="PANTHER" id="PTHR43293:SF1">
    <property type="entry name" value="ACETATE COA-TRANSFERASE YDIF"/>
    <property type="match status" value="1"/>
</dbReference>
<dbReference type="GO" id="GO:0046952">
    <property type="term" value="P:ketone body catabolic process"/>
    <property type="evidence" value="ECO:0007669"/>
    <property type="project" value="InterPro"/>
</dbReference>
<dbReference type="PIRSF" id="PIRSF000858">
    <property type="entry name" value="SCOT-t"/>
    <property type="match status" value="1"/>
</dbReference>